<evidence type="ECO:0000259" key="5">
    <source>
        <dbReference type="Pfam" id="PF00501"/>
    </source>
</evidence>
<dbReference type="RefSeq" id="WP_119763563.1">
    <property type="nucleotide sequence ID" value="NZ_QYUJ01000014.1"/>
</dbReference>
<reference evidence="7 8" key="1">
    <citation type="submission" date="2018-09" db="EMBL/GenBank/DDBJ databases">
        <authorList>
            <person name="Zhu H."/>
        </authorList>
    </citation>
    <scope>NUCLEOTIDE SEQUENCE [LARGE SCALE GENOMIC DNA]</scope>
    <source>
        <strain evidence="7 8">K2S05-167</strain>
    </source>
</reference>
<dbReference type="PROSITE" id="PS00455">
    <property type="entry name" value="AMP_BINDING"/>
    <property type="match status" value="1"/>
</dbReference>
<evidence type="ECO:0000256" key="4">
    <source>
        <dbReference type="ARBA" id="ARBA00022840"/>
    </source>
</evidence>
<dbReference type="Proteomes" id="UP000286287">
    <property type="component" value="Unassembled WGS sequence"/>
</dbReference>
<organism evidence="7 8">
    <name type="scientific">Deinococcus cavernae</name>
    <dbReference type="NCBI Taxonomy" id="2320857"/>
    <lineage>
        <taxon>Bacteria</taxon>
        <taxon>Thermotogati</taxon>
        <taxon>Deinococcota</taxon>
        <taxon>Deinococci</taxon>
        <taxon>Deinococcales</taxon>
        <taxon>Deinococcaceae</taxon>
        <taxon>Deinococcus</taxon>
    </lineage>
</organism>
<dbReference type="GO" id="GO:0004321">
    <property type="term" value="F:fatty-acyl-CoA synthase activity"/>
    <property type="evidence" value="ECO:0007669"/>
    <property type="project" value="TreeGrafter"/>
</dbReference>
<dbReference type="GO" id="GO:0015645">
    <property type="term" value="F:fatty acid ligase activity"/>
    <property type="evidence" value="ECO:0007669"/>
    <property type="project" value="TreeGrafter"/>
</dbReference>
<dbReference type="GO" id="GO:0016405">
    <property type="term" value="F:CoA-ligase activity"/>
    <property type="evidence" value="ECO:0007669"/>
    <property type="project" value="UniProtKB-ARBA"/>
</dbReference>
<sequence>MEVKSLGDVHLQINGWLDRYNSSHVDVAALLCDRHDPQKRTLNFESAAGRVESLSYGELQEKSRRFASVLRGLGIEKGDRVALLLPKSPELLIAAVALWRLGAVYIPLFTAFGPEAVAVRVEDSGAKVILTDNTNRPKLNGVQGRSIVNIDDREGQNVGEDIPFHASLNRADPLDENTSTDGKDMLVLLYTSGTTGQPKGVKVPVHALATFESYMRFALDVREDDMFWNMADPGWAYGLYYGLLGPLLLGQTIMYYQGAFDPARAIDIMRRYEITNFASAPTAYRVFRSAHLGKPEGLKLRVASSAGEPLNPELYHWARETLGVELFDHFGQTELGMAICNHHHPALSRSIKPGSMGQAMPGFRVVILDDHGNEQDDGVEGHLAIDRHASPLCIFEEYYNAPDRTAERLMHHGRYYLAGDNASRDHEGNYFFSGRGDDIILSAGYRIGPFEVESALVHHPAVAEAAVVGKPDDLKGEIVKAYVVLKPGQEATDALKEELSLFVKQKLAAHAYPREIVFVDQLPKTPSGKIQRFLLRAQA</sequence>
<dbReference type="EMBL" id="QYUJ01000014">
    <property type="protein sequence ID" value="RJF71927.1"/>
    <property type="molecule type" value="Genomic_DNA"/>
</dbReference>
<accession>A0A418V743</accession>
<dbReference type="PANTHER" id="PTHR43605:SF10">
    <property type="entry name" value="ACYL-COA SYNTHETASE MEDIUM CHAIN FAMILY MEMBER 3"/>
    <property type="match status" value="1"/>
</dbReference>
<comment type="caution">
    <text evidence="7">The sequence shown here is derived from an EMBL/GenBank/DDBJ whole genome shotgun (WGS) entry which is preliminary data.</text>
</comment>
<keyword evidence="3" id="KW-0547">Nucleotide-binding</keyword>
<dbReference type="InterPro" id="IPR051087">
    <property type="entry name" value="Mitochondrial_ACSM"/>
</dbReference>
<dbReference type="GO" id="GO:0006633">
    <property type="term" value="P:fatty acid biosynthetic process"/>
    <property type="evidence" value="ECO:0007669"/>
    <property type="project" value="TreeGrafter"/>
</dbReference>
<dbReference type="PANTHER" id="PTHR43605">
    <property type="entry name" value="ACYL-COENZYME A SYNTHETASE"/>
    <property type="match status" value="1"/>
</dbReference>
<dbReference type="InterPro" id="IPR045851">
    <property type="entry name" value="AMP-bd_C_sf"/>
</dbReference>
<dbReference type="InterPro" id="IPR020845">
    <property type="entry name" value="AMP-binding_CS"/>
</dbReference>
<keyword evidence="2" id="KW-0436">Ligase</keyword>
<gene>
    <name evidence="7" type="ORF">D3875_10495</name>
</gene>
<proteinExistence type="inferred from homology"/>
<dbReference type="Gene3D" id="3.40.50.12780">
    <property type="entry name" value="N-terminal domain of ligase-like"/>
    <property type="match status" value="1"/>
</dbReference>
<dbReference type="AlphaFoldDB" id="A0A418V743"/>
<evidence type="ECO:0000256" key="1">
    <source>
        <dbReference type="ARBA" id="ARBA00006432"/>
    </source>
</evidence>
<dbReference type="SUPFAM" id="SSF56801">
    <property type="entry name" value="Acetyl-CoA synthetase-like"/>
    <property type="match status" value="1"/>
</dbReference>
<feature type="domain" description="AMP-binding enzyme C-terminal" evidence="6">
    <location>
        <begin position="451"/>
        <end position="529"/>
    </location>
</feature>
<dbReference type="Pfam" id="PF00501">
    <property type="entry name" value="AMP-binding"/>
    <property type="match status" value="1"/>
</dbReference>
<comment type="similarity">
    <text evidence="1">Belongs to the ATP-dependent AMP-binding enzyme family.</text>
</comment>
<evidence type="ECO:0000256" key="2">
    <source>
        <dbReference type="ARBA" id="ARBA00022598"/>
    </source>
</evidence>
<dbReference type="GO" id="GO:0005524">
    <property type="term" value="F:ATP binding"/>
    <property type="evidence" value="ECO:0007669"/>
    <property type="project" value="UniProtKB-KW"/>
</dbReference>
<dbReference type="InterPro" id="IPR042099">
    <property type="entry name" value="ANL_N_sf"/>
</dbReference>
<evidence type="ECO:0000256" key="3">
    <source>
        <dbReference type="ARBA" id="ARBA00022741"/>
    </source>
</evidence>
<keyword evidence="8" id="KW-1185">Reference proteome</keyword>
<dbReference type="FunFam" id="3.30.300.30:FF:000005">
    <property type="entry name" value="Acyl-coenzyme A synthetase ACSM5, mitochondrial"/>
    <property type="match status" value="1"/>
</dbReference>
<evidence type="ECO:0000259" key="6">
    <source>
        <dbReference type="Pfam" id="PF13193"/>
    </source>
</evidence>
<feature type="domain" description="AMP-dependent synthetase/ligase" evidence="5">
    <location>
        <begin position="37"/>
        <end position="398"/>
    </location>
</feature>
<dbReference type="OrthoDB" id="9778383at2"/>
<evidence type="ECO:0000313" key="7">
    <source>
        <dbReference type="EMBL" id="RJF71927.1"/>
    </source>
</evidence>
<keyword evidence="4" id="KW-0067">ATP-binding</keyword>
<dbReference type="InterPro" id="IPR025110">
    <property type="entry name" value="AMP-bd_C"/>
</dbReference>
<protein>
    <submittedName>
        <fullName evidence="7">AMP-dependent synthetase</fullName>
    </submittedName>
</protein>
<dbReference type="InterPro" id="IPR000873">
    <property type="entry name" value="AMP-dep_synth/lig_dom"/>
</dbReference>
<dbReference type="Gene3D" id="3.30.300.30">
    <property type="match status" value="1"/>
</dbReference>
<name>A0A418V743_9DEIO</name>
<dbReference type="GO" id="GO:0006637">
    <property type="term" value="P:acyl-CoA metabolic process"/>
    <property type="evidence" value="ECO:0007669"/>
    <property type="project" value="TreeGrafter"/>
</dbReference>
<evidence type="ECO:0000313" key="8">
    <source>
        <dbReference type="Proteomes" id="UP000286287"/>
    </source>
</evidence>
<dbReference type="Pfam" id="PF13193">
    <property type="entry name" value="AMP-binding_C"/>
    <property type="match status" value="1"/>
</dbReference>